<organism evidence="2 3">
    <name type="scientific">Lophiotrema nucula</name>
    <dbReference type="NCBI Taxonomy" id="690887"/>
    <lineage>
        <taxon>Eukaryota</taxon>
        <taxon>Fungi</taxon>
        <taxon>Dikarya</taxon>
        <taxon>Ascomycota</taxon>
        <taxon>Pezizomycotina</taxon>
        <taxon>Dothideomycetes</taxon>
        <taxon>Pleosporomycetidae</taxon>
        <taxon>Pleosporales</taxon>
        <taxon>Lophiotremataceae</taxon>
        <taxon>Lophiotrema</taxon>
    </lineage>
</organism>
<feature type="region of interest" description="Disordered" evidence="1">
    <location>
        <begin position="77"/>
        <end position="107"/>
    </location>
</feature>
<keyword evidence="3" id="KW-1185">Reference proteome</keyword>
<dbReference type="AlphaFoldDB" id="A0A6A5ZMY9"/>
<feature type="compositionally biased region" description="Basic and acidic residues" evidence="1">
    <location>
        <begin position="1"/>
        <end position="10"/>
    </location>
</feature>
<dbReference type="Proteomes" id="UP000799770">
    <property type="component" value="Unassembled WGS sequence"/>
</dbReference>
<feature type="compositionally biased region" description="Low complexity" evidence="1">
    <location>
        <begin position="19"/>
        <end position="29"/>
    </location>
</feature>
<accession>A0A6A5ZMY9</accession>
<feature type="region of interest" description="Disordered" evidence="1">
    <location>
        <begin position="1"/>
        <end position="58"/>
    </location>
</feature>
<evidence type="ECO:0000313" key="2">
    <source>
        <dbReference type="EMBL" id="KAF2120354.1"/>
    </source>
</evidence>
<name>A0A6A5ZMY9_9PLEO</name>
<reference evidence="2" key="1">
    <citation type="journal article" date="2020" name="Stud. Mycol.">
        <title>101 Dothideomycetes genomes: a test case for predicting lifestyles and emergence of pathogens.</title>
        <authorList>
            <person name="Haridas S."/>
            <person name="Albert R."/>
            <person name="Binder M."/>
            <person name="Bloem J."/>
            <person name="Labutti K."/>
            <person name="Salamov A."/>
            <person name="Andreopoulos B."/>
            <person name="Baker S."/>
            <person name="Barry K."/>
            <person name="Bills G."/>
            <person name="Bluhm B."/>
            <person name="Cannon C."/>
            <person name="Castanera R."/>
            <person name="Culley D."/>
            <person name="Daum C."/>
            <person name="Ezra D."/>
            <person name="Gonzalez J."/>
            <person name="Henrissat B."/>
            <person name="Kuo A."/>
            <person name="Liang C."/>
            <person name="Lipzen A."/>
            <person name="Lutzoni F."/>
            <person name="Magnuson J."/>
            <person name="Mondo S."/>
            <person name="Nolan M."/>
            <person name="Ohm R."/>
            <person name="Pangilinan J."/>
            <person name="Park H.-J."/>
            <person name="Ramirez L."/>
            <person name="Alfaro M."/>
            <person name="Sun H."/>
            <person name="Tritt A."/>
            <person name="Yoshinaga Y."/>
            <person name="Zwiers L.-H."/>
            <person name="Turgeon B."/>
            <person name="Goodwin S."/>
            <person name="Spatafora J."/>
            <person name="Crous P."/>
            <person name="Grigoriev I."/>
        </authorList>
    </citation>
    <scope>NUCLEOTIDE SEQUENCE</scope>
    <source>
        <strain evidence="2">CBS 627.86</strain>
    </source>
</reference>
<proteinExistence type="predicted"/>
<protein>
    <submittedName>
        <fullName evidence="2">Uncharacterized protein</fullName>
    </submittedName>
</protein>
<dbReference type="EMBL" id="ML977314">
    <property type="protein sequence ID" value="KAF2120354.1"/>
    <property type="molecule type" value="Genomic_DNA"/>
</dbReference>
<feature type="region of interest" description="Disordered" evidence="1">
    <location>
        <begin position="141"/>
        <end position="162"/>
    </location>
</feature>
<gene>
    <name evidence="2" type="ORF">BDV96DRAFT_642186</name>
</gene>
<evidence type="ECO:0000256" key="1">
    <source>
        <dbReference type="SAM" id="MobiDB-lite"/>
    </source>
</evidence>
<evidence type="ECO:0000313" key="3">
    <source>
        <dbReference type="Proteomes" id="UP000799770"/>
    </source>
</evidence>
<sequence length="727" mass="81740">MAKLPTKSEPEDGVPARKSMPLSSSSVHSLEPEQYYSAPTTKSEPESVVEARNTMSASSTLVRRLELEHQDPVQAGMVEASIPPSVIQHSTARKRHGNIDDQAKRGSKKLKIVESVAGTVTSASGSKPADSSKEGLADIEEVRRSDPEPPDSPQSIVPDRSLLDNPGEIHYYWTLSKSSTMVPVFLRYIPPTIKHVVSQLCGDIYPLPWDGNPDDTHLQARVFPDICKSGLYGTVESEAWKTILIDHKLQPHCSSASVIEPSALAPRIWELEYHEDMCGIDPDSPELLDCGKSSVSDEDEHLAGRADQAPQECSPWSKLPQEMIDMICEALSVNDRKNLVLAFDVDYRQDLPLDKCKKALYRNVSVEFGPTGGNPDIMNELAEYGDCIRYLTIGALLSSHATRDVEMLIEHLNASTLKIVQGAKVCILPFELACELAKLQQKSQLLKETLLADTHAKNETDKDSQLRAHTRIHMYAGHDTLGYRAIDVRPTAPRMYAEDWVKDNPDVYHLEIEGAMPTARKGWDDIHNYWRIARGPMPSEASDPTLPSYRDILRELNVRSLDIVEVLVLRNVDLQTFERQRKGAEFIMPSLEVLVILDCKNPYNFFDWLADTMMMAPEKIIIGAPNRQAMDAMVETKTHTELYFPEICSLRHYIIHKGMRPKSLTLAFQHHLYEDDMKLCSDFLEDLMPLRTSMKIELLFPPYTVYIPDPIQVGTSDGIKIEVRDDC</sequence>